<protein>
    <recommendedName>
        <fullName evidence="3">Integrase</fullName>
    </recommendedName>
</protein>
<dbReference type="RefSeq" id="WP_204047387.1">
    <property type="nucleotide sequence ID" value="NZ_BOOF01000004.1"/>
</dbReference>
<sequence>MGAVTSRSDTGTLVTARVLELLESWRPWHRRLWDVGTVLALREAVEAADWVGRHVLSHASLAWYARESLLPRLRTDSALGDGQIRRHLHQVCARPIKPGARSQRTLALLSDLVADGYLRRWRAILAGGSMHLERSARCIAAHLLDEGFHQDFLRREVKSRLDGSTDSVDLIDLLIELESRGDREYEGLIIIQDKVPAPQVASKSPHWVSREDVSRLLGTAFPHIDHVRASGGLLFRVRARDHVSAVQQVTESFDRVRNRVRYRRGQTALDVYPKVFISGLAEPQDFRRGDPAVTVLSLERVGVLYDLPDTGAHGLRIDDALELAAPLTESSPSTAVAGAWAAVESLLFCDTDDADREEGRAVAADRAAALVTAGWPRAELTALSYDARIREEDPRLRRDLDAVGGNNRERARRMVRWLAAQPVVHVDDPVTTAAIGRMRELVAAPSVTLGRVERYLRGCFRRLYRQRNIVLHGGSTRSVALPSTVRTAGPLVGAALDRLAHGHAVSGIAPLDLAGRAELALRVVDDVDGWGPHELLDV</sequence>
<dbReference type="EMBL" id="BOOF01000004">
    <property type="protein sequence ID" value="GIH60367.1"/>
    <property type="molecule type" value="Genomic_DNA"/>
</dbReference>
<name>A0ABQ4GG13_9ACTN</name>
<comment type="caution">
    <text evidence="1">The sequence shown here is derived from an EMBL/GenBank/DDBJ whole genome shotgun (WGS) entry which is preliminary data.</text>
</comment>
<gene>
    <name evidence="1" type="ORF">Msi02_11840</name>
</gene>
<dbReference type="Proteomes" id="UP000660454">
    <property type="component" value="Unassembled WGS sequence"/>
</dbReference>
<evidence type="ECO:0000313" key="2">
    <source>
        <dbReference type="Proteomes" id="UP000660454"/>
    </source>
</evidence>
<proteinExistence type="predicted"/>
<accession>A0ABQ4GG13</accession>
<keyword evidence="2" id="KW-1185">Reference proteome</keyword>
<evidence type="ECO:0000313" key="1">
    <source>
        <dbReference type="EMBL" id="GIH60367.1"/>
    </source>
</evidence>
<reference evidence="1 2" key="1">
    <citation type="submission" date="2021-01" db="EMBL/GenBank/DDBJ databases">
        <title>Whole genome shotgun sequence of Microbispora siamensis NBRC 104113.</title>
        <authorList>
            <person name="Komaki H."/>
            <person name="Tamura T."/>
        </authorList>
    </citation>
    <scope>NUCLEOTIDE SEQUENCE [LARGE SCALE GENOMIC DNA]</scope>
    <source>
        <strain evidence="1 2">NBRC 104113</strain>
    </source>
</reference>
<organism evidence="1 2">
    <name type="scientific">Microbispora siamensis</name>
    <dbReference type="NCBI Taxonomy" id="564413"/>
    <lineage>
        <taxon>Bacteria</taxon>
        <taxon>Bacillati</taxon>
        <taxon>Actinomycetota</taxon>
        <taxon>Actinomycetes</taxon>
        <taxon>Streptosporangiales</taxon>
        <taxon>Streptosporangiaceae</taxon>
        <taxon>Microbispora</taxon>
    </lineage>
</organism>
<evidence type="ECO:0008006" key="3">
    <source>
        <dbReference type="Google" id="ProtNLM"/>
    </source>
</evidence>